<sequence length="114" mass="13182">MRDKLLTIKVTEEELKKLHKQAQNCGMKLSMYLRSLGLNYPINSIIDQMTLNELLKAKGDLGRMGGLFKMWLTNNDKKQATATLGSHNYFSIDHLVDDIEKKQEELLDIARRLF</sequence>
<evidence type="ECO:0000313" key="1">
    <source>
        <dbReference type="EMBL" id="CUV66180.1"/>
    </source>
</evidence>
<dbReference type="Pfam" id="PF21983">
    <property type="entry name" value="NikA-like"/>
    <property type="match status" value="1"/>
</dbReference>
<reference evidence="1" key="1">
    <citation type="submission" date="2015-11" db="EMBL/GenBank/DDBJ databases">
        <authorList>
            <person name="Zhang Y."/>
            <person name="Guo Z."/>
        </authorList>
    </citation>
    <scope>NUCLEOTIDE SEQUENCE</scope>
    <source>
        <strain evidence="1">BN30871</strain>
    </source>
</reference>
<organism evidence="1">
    <name type="scientific">Sulfurovum sp. enrichment culture clone C5</name>
    <dbReference type="NCBI Taxonomy" id="497650"/>
    <lineage>
        <taxon>Bacteria</taxon>
        <taxon>Pseudomonadati</taxon>
        <taxon>Campylobacterota</taxon>
        <taxon>Epsilonproteobacteria</taxon>
        <taxon>Campylobacterales</taxon>
        <taxon>Sulfurovaceae</taxon>
        <taxon>Sulfurovum</taxon>
        <taxon>environmental samples</taxon>
    </lineage>
</organism>
<dbReference type="EMBL" id="FAXN01000069">
    <property type="protein sequence ID" value="CUV66180.1"/>
    <property type="molecule type" value="Genomic_DNA"/>
</dbReference>
<proteinExistence type="predicted"/>
<gene>
    <name evidence="1" type="primary">traJ</name>
    <name evidence="1" type="ORF">BN3087_660010</name>
</gene>
<dbReference type="AlphaFoldDB" id="A0A0S4XPF2"/>
<accession>A0A0S4XPF2</accession>
<name>A0A0S4XPF2_9BACT</name>
<protein>
    <submittedName>
        <fullName evidence="1">DNA transfer system protein TraJ</fullName>
    </submittedName>
</protein>
<dbReference type="InterPro" id="IPR053842">
    <property type="entry name" value="NikA-like"/>
</dbReference>